<sequence length="321" mass="34058">MDKLMIGADIGGTSIKLGIIDQTGAIWNKWSIDTNADSSEIIPDLWNSIQGKMDTMNLSNTDIMGIGAGAPGFVDSKLGYVYQTVNIDWENVELAKELEDLSGLPVYVANDANLAVLGENWKGAGDQARNLMAVTLGTGVGGGIIANGTILDGENGTAGEIGHMTVDPDGHRCNCGRKGCLETIASATGMVRQVMEKMDLNAESPLSSHFQKHKQVTAKDIFELAETGDDLCKEIIRETASVLGLCLANAALTVNPAKIIIGGGVAQAGDQFIRLIDTAFRRYALGRISDTCIIKKARLGNDAGIIGAAFLVKQQTEKLTF</sequence>
<name>A0ABW5V0U4_9BACI</name>
<evidence type="ECO:0000256" key="7">
    <source>
        <dbReference type="ARBA" id="ARBA00022840"/>
    </source>
</evidence>
<dbReference type="InterPro" id="IPR043129">
    <property type="entry name" value="ATPase_NBD"/>
</dbReference>
<protein>
    <recommendedName>
        <fullName evidence="3">Glucokinase</fullName>
        <ecNumber evidence="2">2.7.1.2</ecNumber>
    </recommendedName>
    <alternativeName>
        <fullName evidence="8">Glucose kinase</fullName>
    </alternativeName>
</protein>
<keyword evidence="5" id="KW-0547">Nucleotide-binding</keyword>
<dbReference type="PANTHER" id="PTHR18964:SF149">
    <property type="entry name" value="BIFUNCTIONAL UDP-N-ACETYLGLUCOSAMINE 2-EPIMERASE_N-ACETYLMANNOSAMINE KINASE"/>
    <property type="match status" value="1"/>
</dbReference>
<keyword evidence="10" id="KW-1185">Reference proteome</keyword>
<dbReference type="PANTHER" id="PTHR18964">
    <property type="entry name" value="ROK (REPRESSOR, ORF, KINASE) FAMILY"/>
    <property type="match status" value="1"/>
</dbReference>
<dbReference type="Pfam" id="PF00480">
    <property type="entry name" value="ROK"/>
    <property type="match status" value="1"/>
</dbReference>
<dbReference type="RefSeq" id="WP_382389916.1">
    <property type="nucleotide sequence ID" value="NZ_JBHUNA010000001.1"/>
</dbReference>
<keyword evidence="4 9" id="KW-0808">Transferase</keyword>
<accession>A0ABW5V0U4</accession>
<gene>
    <name evidence="9" type="ORF">ACFSUO_00215</name>
</gene>
<reference evidence="10" key="1">
    <citation type="journal article" date="2019" name="Int. J. Syst. Evol. Microbiol.">
        <title>The Global Catalogue of Microorganisms (GCM) 10K type strain sequencing project: providing services to taxonomists for standard genome sequencing and annotation.</title>
        <authorList>
            <consortium name="The Broad Institute Genomics Platform"/>
            <consortium name="The Broad Institute Genome Sequencing Center for Infectious Disease"/>
            <person name="Wu L."/>
            <person name="Ma J."/>
        </authorList>
    </citation>
    <scope>NUCLEOTIDE SEQUENCE [LARGE SCALE GENOMIC DNA]</scope>
    <source>
        <strain evidence="10">TISTR 1535</strain>
    </source>
</reference>
<dbReference type="InterPro" id="IPR004654">
    <property type="entry name" value="ROK_glcA"/>
</dbReference>
<dbReference type="GO" id="GO:0004340">
    <property type="term" value="F:glucokinase activity"/>
    <property type="evidence" value="ECO:0007669"/>
    <property type="project" value="UniProtKB-EC"/>
</dbReference>
<evidence type="ECO:0000256" key="3">
    <source>
        <dbReference type="ARBA" id="ARBA00014701"/>
    </source>
</evidence>
<dbReference type="NCBIfam" id="TIGR00744">
    <property type="entry name" value="ROK_glcA_fam"/>
    <property type="match status" value="1"/>
</dbReference>
<evidence type="ECO:0000256" key="8">
    <source>
        <dbReference type="ARBA" id="ARBA00032386"/>
    </source>
</evidence>
<dbReference type="Proteomes" id="UP001597502">
    <property type="component" value="Unassembled WGS sequence"/>
</dbReference>
<evidence type="ECO:0000313" key="10">
    <source>
        <dbReference type="Proteomes" id="UP001597502"/>
    </source>
</evidence>
<evidence type="ECO:0000256" key="5">
    <source>
        <dbReference type="ARBA" id="ARBA00022741"/>
    </source>
</evidence>
<comment type="caution">
    <text evidence="9">The sequence shown here is derived from an EMBL/GenBank/DDBJ whole genome shotgun (WGS) entry which is preliminary data.</text>
</comment>
<evidence type="ECO:0000256" key="6">
    <source>
        <dbReference type="ARBA" id="ARBA00022777"/>
    </source>
</evidence>
<dbReference type="InterPro" id="IPR049874">
    <property type="entry name" value="ROK_cs"/>
</dbReference>
<keyword evidence="6" id="KW-0418">Kinase</keyword>
<organism evidence="9 10">
    <name type="scientific">Lentibacillus juripiscarius</name>
    <dbReference type="NCBI Taxonomy" id="257446"/>
    <lineage>
        <taxon>Bacteria</taxon>
        <taxon>Bacillati</taxon>
        <taxon>Bacillota</taxon>
        <taxon>Bacilli</taxon>
        <taxon>Bacillales</taxon>
        <taxon>Bacillaceae</taxon>
        <taxon>Lentibacillus</taxon>
    </lineage>
</organism>
<dbReference type="EMBL" id="JBHUNA010000001">
    <property type="protein sequence ID" value="MFD2759416.1"/>
    <property type="molecule type" value="Genomic_DNA"/>
</dbReference>
<dbReference type="Gene3D" id="3.30.420.40">
    <property type="match status" value="2"/>
</dbReference>
<dbReference type="PROSITE" id="PS01125">
    <property type="entry name" value="ROK"/>
    <property type="match status" value="1"/>
</dbReference>
<comment type="similarity">
    <text evidence="1">Belongs to the ROK (NagC/XylR) family.</text>
</comment>
<evidence type="ECO:0000256" key="1">
    <source>
        <dbReference type="ARBA" id="ARBA00006479"/>
    </source>
</evidence>
<dbReference type="InterPro" id="IPR000600">
    <property type="entry name" value="ROK"/>
</dbReference>
<evidence type="ECO:0000313" key="9">
    <source>
        <dbReference type="EMBL" id="MFD2759416.1"/>
    </source>
</evidence>
<evidence type="ECO:0000256" key="4">
    <source>
        <dbReference type="ARBA" id="ARBA00022679"/>
    </source>
</evidence>
<dbReference type="EC" id="2.7.1.2" evidence="2"/>
<evidence type="ECO:0000256" key="2">
    <source>
        <dbReference type="ARBA" id="ARBA00012323"/>
    </source>
</evidence>
<proteinExistence type="inferred from homology"/>
<keyword evidence="7" id="KW-0067">ATP-binding</keyword>
<dbReference type="SUPFAM" id="SSF53067">
    <property type="entry name" value="Actin-like ATPase domain"/>
    <property type="match status" value="1"/>
</dbReference>